<feature type="region of interest" description="Disordered" evidence="1">
    <location>
        <begin position="16"/>
        <end position="42"/>
    </location>
</feature>
<dbReference type="Gene3D" id="3.30.250.20">
    <property type="entry name" value="L1 transposable element, C-terminal domain"/>
    <property type="match status" value="1"/>
</dbReference>
<dbReference type="AlphaFoldDB" id="A0AAV7UMS9"/>
<dbReference type="EMBL" id="JANPWB010000005">
    <property type="protein sequence ID" value="KAJ1190315.1"/>
    <property type="molecule type" value="Genomic_DNA"/>
</dbReference>
<evidence type="ECO:0000313" key="3">
    <source>
        <dbReference type="Proteomes" id="UP001066276"/>
    </source>
</evidence>
<keyword evidence="3" id="KW-1185">Reference proteome</keyword>
<gene>
    <name evidence="2" type="ORF">NDU88_007053</name>
</gene>
<accession>A0AAV7UMS9</accession>
<proteinExistence type="predicted"/>
<organism evidence="2 3">
    <name type="scientific">Pleurodeles waltl</name>
    <name type="common">Iberian ribbed newt</name>
    <dbReference type="NCBI Taxonomy" id="8319"/>
    <lineage>
        <taxon>Eukaryota</taxon>
        <taxon>Metazoa</taxon>
        <taxon>Chordata</taxon>
        <taxon>Craniata</taxon>
        <taxon>Vertebrata</taxon>
        <taxon>Euteleostomi</taxon>
        <taxon>Amphibia</taxon>
        <taxon>Batrachia</taxon>
        <taxon>Caudata</taxon>
        <taxon>Salamandroidea</taxon>
        <taxon>Salamandridae</taxon>
        <taxon>Pleurodelinae</taxon>
        <taxon>Pleurodeles</taxon>
    </lineage>
</organism>
<reference evidence="2" key="1">
    <citation type="journal article" date="2022" name="bioRxiv">
        <title>Sequencing and chromosome-scale assembly of the giantPleurodeles waltlgenome.</title>
        <authorList>
            <person name="Brown T."/>
            <person name="Elewa A."/>
            <person name="Iarovenko S."/>
            <person name="Subramanian E."/>
            <person name="Araus A.J."/>
            <person name="Petzold A."/>
            <person name="Susuki M."/>
            <person name="Suzuki K.-i.T."/>
            <person name="Hayashi T."/>
            <person name="Toyoda A."/>
            <person name="Oliveira C."/>
            <person name="Osipova E."/>
            <person name="Leigh N.D."/>
            <person name="Simon A."/>
            <person name="Yun M.H."/>
        </authorList>
    </citation>
    <scope>NUCLEOTIDE SEQUENCE</scope>
    <source>
        <strain evidence="2">20211129_DDA</strain>
        <tissue evidence="2">Liver</tissue>
    </source>
</reference>
<evidence type="ECO:0000313" key="2">
    <source>
        <dbReference type="EMBL" id="KAJ1190315.1"/>
    </source>
</evidence>
<feature type="region of interest" description="Disordered" evidence="1">
    <location>
        <begin position="166"/>
        <end position="188"/>
    </location>
</feature>
<sequence>MAGACGLAPGCDLSHIPGPVRHSSTEGAARDEPLKAPQTLRRSQPPRPIIACLLRHTQAQQLLQMACSHGPFRMNEQMIRMTADFSKETSESREAFLAHLPRLHQLEMKFGLFEPARMWITKNNVSKDFYDPEDLCIFLDCLQTGPMDTATPLQPQSLFMATTIQSPQEPARRDCYDKPQTFHPREET</sequence>
<protein>
    <submittedName>
        <fullName evidence="2">Uncharacterized protein</fullName>
    </submittedName>
</protein>
<dbReference type="InterPro" id="IPR042566">
    <property type="entry name" value="L1_C"/>
</dbReference>
<dbReference type="Proteomes" id="UP001066276">
    <property type="component" value="Chromosome 3_1"/>
</dbReference>
<comment type="caution">
    <text evidence="2">The sequence shown here is derived from an EMBL/GenBank/DDBJ whole genome shotgun (WGS) entry which is preliminary data.</text>
</comment>
<name>A0AAV7UMS9_PLEWA</name>
<evidence type="ECO:0000256" key="1">
    <source>
        <dbReference type="SAM" id="MobiDB-lite"/>
    </source>
</evidence>